<protein>
    <submittedName>
        <fullName evidence="3">DNA-binding response regulator</fullName>
    </submittedName>
</protein>
<proteinExistence type="predicted"/>
<dbReference type="AlphaFoldDB" id="A0A6G3WZ00"/>
<dbReference type="InterPro" id="IPR011006">
    <property type="entry name" value="CheY-like_superfamily"/>
</dbReference>
<reference evidence="3" key="1">
    <citation type="submission" date="2020-01" db="EMBL/GenBank/DDBJ databases">
        <title>Insect and environment-associated Actinomycetes.</title>
        <authorList>
            <person name="Currrie C."/>
            <person name="Chevrette M."/>
            <person name="Carlson C."/>
            <person name="Stubbendieck R."/>
            <person name="Wendt-Pienkowski E."/>
        </authorList>
    </citation>
    <scope>NUCLEOTIDE SEQUENCE</scope>
    <source>
        <strain evidence="3">SID7499</strain>
    </source>
</reference>
<dbReference type="GO" id="GO:0003677">
    <property type="term" value="F:DNA binding"/>
    <property type="evidence" value="ECO:0007669"/>
    <property type="project" value="UniProtKB-KW"/>
</dbReference>
<dbReference type="PROSITE" id="PS50110">
    <property type="entry name" value="RESPONSE_REGULATORY"/>
    <property type="match status" value="1"/>
</dbReference>
<keyword evidence="3" id="KW-0238">DNA-binding</keyword>
<accession>A0A6G3WZ00</accession>
<sequence>MPHVLLIEDDASVRDGMELVLRRHGYG</sequence>
<evidence type="ECO:0000259" key="2">
    <source>
        <dbReference type="PROSITE" id="PS50110"/>
    </source>
</evidence>
<comment type="caution">
    <text evidence="1">Lacks conserved residue(s) required for the propagation of feature annotation.</text>
</comment>
<dbReference type="SUPFAM" id="SSF52172">
    <property type="entry name" value="CheY-like"/>
    <property type="match status" value="1"/>
</dbReference>
<dbReference type="InterPro" id="IPR001789">
    <property type="entry name" value="Sig_transdc_resp-reg_receiver"/>
</dbReference>
<evidence type="ECO:0000313" key="3">
    <source>
        <dbReference type="EMBL" id="NEE10643.1"/>
    </source>
</evidence>
<feature type="non-terminal residue" evidence="3">
    <location>
        <position position="27"/>
    </location>
</feature>
<evidence type="ECO:0000256" key="1">
    <source>
        <dbReference type="PROSITE-ProRule" id="PRU00169"/>
    </source>
</evidence>
<comment type="caution">
    <text evidence="3">The sequence shown here is derived from an EMBL/GenBank/DDBJ whole genome shotgun (WGS) entry which is preliminary data.</text>
</comment>
<feature type="domain" description="Response regulatory" evidence="2">
    <location>
        <begin position="3"/>
        <end position="27"/>
    </location>
</feature>
<dbReference type="EMBL" id="JAAGMN010003056">
    <property type="protein sequence ID" value="NEE10643.1"/>
    <property type="molecule type" value="Genomic_DNA"/>
</dbReference>
<name>A0A6G3WZ00_9ACTN</name>
<organism evidence="3">
    <name type="scientific">Streptomyces sp. SID7499</name>
    <dbReference type="NCBI Taxonomy" id="2706086"/>
    <lineage>
        <taxon>Bacteria</taxon>
        <taxon>Bacillati</taxon>
        <taxon>Actinomycetota</taxon>
        <taxon>Actinomycetes</taxon>
        <taxon>Kitasatosporales</taxon>
        <taxon>Streptomycetaceae</taxon>
        <taxon>Streptomyces</taxon>
    </lineage>
</organism>
<gene>
    <name evidence="3" type="ORF">G3M58_29825</name>
</gene>
<dbReference type="GO" id="GO:0000160">
    <property type="term" value="P:phosphorelay signal transduction system"/>
    <property type="evidence" value="ECO:0007669"/>
    <property type="project" value="InterPro"/>
</dbReference>